<dbReference type="PANTHER" id="PTHR43774">
    <property type="entry name" value="PEPTIDE METHIONINE SULFOXIDE REDUCTASE"/>
    <property type="match status" value="1"/>
</dbReference>
<evidence type="ECO:0000256" key="4">
    <source>
        <dbReference type="HAMAP-Rule" id="MF_01401"/>
    </source>
</evidence>
<organism evidence="6 7">
    <name type="scientific">Parapedobacter deserti</name>
    <dbReference type="NCBI Taxonomy" id="1912957"/>
    <lineage>
        <taxon>Bacteria</taxon>
        <taxon>Pseudomonadati</taxon>
        <taxon>Bacteroidota</taxon>
        <taxon>Sphingobacteriia</taxon>
        <taxon>Sphingobacteriales</taxon>
        <taxon>Sphingobacteriaceae</taxon>
        <taxon>Parapedobacter</taxon>
    </lineage>
</organism>
<proteinExistence type="inferred from homology"/>
<protein>
    <recommendedName>
        <fullName evidence="4">Peptide methionine sulfoxide reductase MsrA</fullName>
        <shortName evidence="4">Protein-methionine-S-oxide reductase</shortName>
        <ecNumber evidence="4">1.8.4.11</ecNumber>
    </recommendedName>
    <alternativeName>
        <fullName evidence="4">Peptide-methionine (S)-S-oxide reductase</fullName>
        <shortName evidence="4">Peptide Met(O) reductase</shortName>
    </alternativeName>
</protein>
<comment type="similarity">
    <text evidence="4">Belongs to the MsrA Met sulfoxide reductase family.</text>
</comment>
<evidence type="ECO:0000256" key="2">
    <source>
        <dbReference type="ARBA" id="ARBA00047806"/>
    </source>
</evidence>
<dbReference type="GO" id="GO:0008113">
    <property type="term" value="F:peptide-methionine (S)-S-oxide reductase activity"/>
    <property type="evidence" value="ECO:0007669"/>
    <property type="project" value="UniProtKB-EC"/>
</dbReference>
<dbReference type="PANTHER" id="PTHR43774:SF1">
    <property type="entry name" value="PEPTIDE METHIONINE SULFOXIDE REDUCTASE MSRA 2"/>
    <property type="match status" value="1"/>
</dbReference>
<dbReference type="NCBIfam" id="TIGR00401">
    <property type="entry name" value="msrA"/>
    <property type="match status" value="1"/>
</dbReference>
<evidence type="ECO:0000256" key="1">
    <source>
        <dbReference type="ARBA" id="ARBA00023002"/>
    </source>
</evidence>
<keyword evidence="7" id="KW-1185">Reference proteome</keyword>
<keyword evidence="1 4" id="KW-0560">Oxidoreductase</keyword>
<dbReference type="SUPFAM" id="SSF55068">
    <property type="entry name" value="Peptide methionine sulfoxide reductase"/>
    <property type="match status" value="1"/>
</dbReference>
<gene>
    <name evidence="4 6" type="primary">msrA</name>
    <name evidence="6" type="ORF">ACFOET_02030</name>
</gene>
<evidence type="ECO:0000259" key="5">
    <source>
        <dbReference type="Pfam" id="PF01625"/>
    </source>
</evidence>
<dbReference type="InterPro" id="IPR036509">
    <property type="entry name" value="Met_Sox_Rdtase_MsrA_sf"/>
</dbReference>
<dbReference type="Gene3D" id="3.30.1060.10">
    <property type="entry name" value="Peptide methionine sulphoxide reductase MsrA"/>
    <property type="match status" value="1"/>
</dbReference>
<comment type="function">
    <text evidence="4">Has an important function as a repair enzyme for proteins that have been inactivated by oxidation. Catalyzes the reversible oxidation-reduction of methionine sulfoxide in proteins to methionine.</text>
</comment>
<feature type="active site" evidence="4">
    <location>
        <position position="9"/>
    </location>
</feature>
<evidence type="ECO:0000313" key="7">
    <source>
        <dbReference type="Proteomes" id="UP001595526"/>
    </source>
</evidence>
<dbReference type="InterPro" id="IPR002569">
    <property type="entry name" value="Met_Sox_Rdtase_MsrA_dom"/>
</dbReference>
<reference evidence="7" key="1">
    <citation type="journal article" date="2019" name="Int. J. Syst. Evol. Microbiol.">
        <title>The Global Catalogue of Microorganisms (GCM) 10K type strain sequencing project: providing services to taxonomists for standard genome sequencing and annotation.</title>
        <authorList>
            <consortium name="The Broad Institute Genomics Platform"/>
            <consortium name="The Broad Institute Genome Sequencing Center for Infectious Disease"/>
            <person name="Wu L."/>
            <person name="Ma J."/>
        </authorList>
    </citation>
    <scope>NUCLEOTIDE SEQUENCE [LARGE SCALE GENOMIC DNA]</scope>
    <source>
        <strain evidence="7">KCTC 52416</strain>
    </source>
</reference>
<accession>A0ABV7JE41</accession>
<dbReference type="EMBL" id="JBHRTA010000008">
    <property type="protein sequence ID" value="MFC3196383.1"/>
    <property type="molecule type" value="Genomic_DNA"/>
</dbReference>
<dbReference type="EC" id="1.8.4.11" evidence="4"/>
<comment type="catalytic activity">
    <reaction evidence="3 4">
        <text>[thioredoxin]-disulfide + L-methionine + H2O = L-methionine (S)-S-oxide + [thioredoxin]-dithiol</text>
        <dbReference type="Rhea" id="RHEA:19993"/>
        <dbReference type="Rhea" id="RHEA-COMP:10698"/>
        <dbReference type="Rhea" id="RHEA-COMP:10700"/>
        <dbReference type="ChEBI" id="CHEBI:15377"/>
        <dbReference type="ChEBI" id="CHEBI:29950"/>
        <dbReference type="ChEBI" id="CHEBI:50058"/>
        <dbReference type="ChEBI" id="CHEBI:57844"/>
        <dbReference type="ChEBI" id="CHEBI:58772"/>
        <dbReference type="EC" id="1.8.4.11"/>
    </reaction>
</comment>
<evidence type="ECO:0000313" key="6">
    <source>
        <dbReference type="EMBL" id="MFC3196383.1"/>
    </source>
</evidence>
<sequence length="170" mass="19380">MKATFGGGCFWCTEVIFQQLEGVNSVQPGYMGGQRENPTYEQVCSGATGHAEVIQIDFDEATVSYKSLLEVFFKTHDPTTLNRQGNDVGTQYRSVIFYHNEQQHSEAAEFIRQLTEHRVYDAPIVTEVSQAARFYVAESYHHDYFNNNPENPYCAAVIEPKLHKFLKSRA</sequence>
<dbReference type="Proteomes" id="UP001595526">
    <property type="component" value="Unassembled WGS sequence"/>
</dbReference>
<dbReference type="RefSeq" id="WP_379019040.1">
    <property type="nucleotide sequence ID" value="NZ_JBHRTA010000008.1"/>
</dbReference>
<dbReference type="HAMAP" id="MF_01401">
    <property type="entry name" value="MsrA"/>
    <property type="match status" value="1"/>
</dbReference>
<name>A0ABV7JE41_9SPHI</name>
<comment type="caution">
    <text evidence="6">The sequence shown here is derived from an EMBL/GenBank/DDBJ whole genome shotgun (WGS) entry which is preliminary data.</text>
</comment>
<comment type="catalytic activity">
    <reaction evidence="2 4">
        <text>L-methionyl-[protein] + [thioredoxin]-disulfide + H2O = L-methionyl-(S)-S-oxide-[protein] + [thioredoxin]-dithiol</text>
        <dbReference type="Rhea" id="RHEA:14217"/>
        <dbReference type="Rhea" id="RHEA-COMP:10698"/>
        <dbReference type="Rhea" id="RHEA-COMP:10700"/>
        <dbReference type="Rhea" id="RHEA-COMP:12313"/>
        <dbReference type="Rhea" id="RHEA-COMP:12315"/>
        <dbReference type="ChEBI" id="CHEBI:15377"/>
        <dbReference type="ChEBI" id="CHEBI:16044"/>
        <dbReference type="ChEBI" id="CHEBI:29950"/>
        <dbReference type="ChEBI" id="CHEBI:44120"/>
        <dbReference type="ChEBI" id="CHEBI:50058"/>
        <dbReference type="EC" id="1.8.4.11"/>
    </reaction>
</comment>
<feature type="domain" description="Peptide methionine sulphoxide reductase MsrA" evidence="5">
    <location>
        <begin position="2"/>
        <end position="154"/>
    </location>
</feature>
<evidence type="ECO:0000256" key="3">
    <source>
        <dbReference type="ARBA" id="ARBA00048782"/>
    </source>
</evidence>
<dbReference type="Pfam" id="PF01625">
    <property type="entry name" value="PMSR"/>
    <property type="match status" value="1"/>
</dbReference>